<feature type="region of interest" description="Disordered" evidence="1">
    <location>
        <begin position="286"/>
        <end position="309"/>
    </location>
</feature>
<comment type="caution">
    <text evidence="2">The sequence shown here is derived from an EMBL/GenBank/DDBJ whole genome shotgun (WGS) entry which is preliminary data.</text>
</comment>
<proteinExistence type="predicted"/>
<dbReference type="AlphaFoldDB" id="A0A166TUI4"/>
<evidence type="ECO:0000313" key="2">
    <source>
        <dbReference type="EMBL" id="KZL72510.1"/>
    </source>
</evidence>
<dbReference type="Proteomes" id="UP000076552">
    <property type="component" value="Unassembled WGS sequence"/>
</dbReference>
<keyword evidence="3" id="KW-1185">Reference proteome</keyword>
<reference evidence="2 3" key="1">
    <citation type="submission" date="2015-06" db="EMBL/GenBank/DDBJ databases">
        <title>Survival trade-offs in plant roots during colonization by closely related pathogenic and mutualistic fungi.</title>
        <authorList>
            <person name="Hacquard S."/>
            <person name="Kracher B."/>
            <person name="Hiruma K."/>
            <person name="Weinman A."/>
            <person name="Muench P."/>
            <person name="Garrido Oter R."/>
            <person name="Ver Loren van Themaat E."/>
            <person name="Dallerey J.-F."/>
            <person name="Damm U."/>
            <person name="Henrissat B."/>
            <person name="Lespinet O."/>
            <person name="Thon M."/>
            <person name="Kemen E."/>
            <person name="McHardy A.C."/>
            <person name="Schulze-Lefert P."/>
            <person name="O'Connell R.J."/>
        </authorList>
    </citation>
    <scope>NUCLEOTIDE SEQUENCE [LARGE SCALE GENOMIC DNA]</scope>
    <source>
        <strain evidence="2 3">0861</strain>
    </source>
</reference>
<organism evidence="2 3">
    <name type="scientific">Colletotrichum tofieldiae</name>
    <dbReference type="NCBI Taxonomy" id="708197"/>
    <lineage>
        <taxon>Eukaryota</taxon>
        <taxon>Fungi</taxon>
        <taxon>Dikarya</taxon>
        <taxon>Ascomycota</taxon>
        <taxon>Pezizomycotina</taxon>
        <taxon>Sordariomycetes</taxon>
        <taxon>Hypocreomycetidae</taxon>
        <taxon>Glomerellales</taxon>
        <taxon>Glomerellaceae</taxon>
        <taxon>Colletotrichum</taxon>
        <taxon>Colletotrichum spaethianum species complex</taxon>
    </lineage>
</organism>
<name>A0A166TUI4_9PEZI</name>
<accession>A0A166TUI4</accession>
<gene>
    <name evidence="2" type="ORF">CT0861_01349</name>
</gene>
<sequence>MTSTHPPSAAAFPCGVSGCTTRPLSSKANFVRHLWTQHSAFTHWVKMPCSKVLKHNPHNNSRHPRTCHGPSCQNYHGLGEPFIAPAHYTKAIVQKMVRDSDRFSPQEAVHQYIIDAGALYLHDEPGLCGINGSTAQIQAPDQQPTQTLNQEVPNHLGMAFSSPLWLQDTQYNGVDVDISSNDAPLGALNWANALPCPQHGQTPGFLCEEPGCESNPFSTKANRDRHTIQKHSPPTTMFCGKIRSTHESNNKRHTKNCLQCRSEIERRLETELRLKALDGVTGNTTSELLKSHQKPQQRTPLKNGIPFSNNSLERRDSVLRSITDSDIHRTAEFPLVEDVREPELPIVLQPQASPDNPGSKALGVVHHQTLPAGDAFENGLQHETGDSSGAESDEFYIPMVAGNPDDIPAGCTSMPFFDEAFWTRQGT</sequence>
<dbReference type="EMBL" id="LFIV01000057">
    <property type="protein sequence ID" value="KZL72510.1"/>
    <property type="molecule type" value="Genomic_DNA"/>
</dbReference>
<evidence type="ECO:0000313" key="3">
    <source>
        <dbReference type="Proteomes" id="UP000076552"/>
    </source>
</evidence>
<evidence type="ECO:0000256" key="1">
    <source>
        <dbReference type="SAM" id="MobiDB-lite"/>
    </source>
</evidence>
<evidence type="ECO:0008006" key="4">
    <source>
        <dbReference type="Google" id="ProtNLM"/>
    </source>
</evidence>
<protein>
    <recommendedName>
        <fullName evidence="4">C2H2-type domain-containing protein</fullName>
    </recommendedName>
</protein>